<comment type="caution">
    <text evidence="1">The sequence shown here is derived from an EMBL/GenBank/DDBJ whole genome shotgun (WGS) entry which is preliminary data.</text>
</comment>
<organism evidence="1 2">
    <name type="scientific">Actinomadura spongiicola</name>
    <dbReference type="NCBI Taxonomy" id="2303421"/>
    <lineage>
        <taxon>Bacteria</taxon>
        <taxon>Bacillati</taxon>
        <taxon>Actinomycetota</taxon>
        <taxon>Actinomycetes</taxon>
        <taxon>Streptosporangiales</taxon>
        <taxon>Thermomonosporaceae</taxon>
        <taxon>Actinomadura</taxon>
    </lineage>
</organism>
<reference evidence="1 2" key="1">
    <citation type="submission" date="2018-08" db="EMBL/GenBank/DDBJ databases">
        <title>Actinomadura spongicola sp. nov., isolated from marine sponge Leucetta chagosensis.</title>
        <authorList>
            <person name="Li L."/>
            <person name="Lin H.W."/>
        </authorList>
    </citation>
    <scope>NUCLEOTIDE SEQUENCE [LARGE SCALE GENOMIC DNA]</scope>
    <source>
        <strain evidence="1 2">LHW52907</strain>
    </source>
</reference>
<evidence type="ECO:0000313" key="2">
    <source>
        <dbReference type="Proteomes" id="UP000262882"/>
    </source>
</evidence>
<dbReference type="AlphaFoldDB" id="A0A372GM20"/>
<keyword evidence="2" id="KW-1185">Reference proteome</keyword>
<evidence type="ECO:0000313" key="1">
    <source>
        <dbReference type="EMBL" id="RFS86149.1"/>
    </source>
</evidence>
<dbReference type="EMBL" id="QVNQ01000002">
    <property type="protein sequence ID" value="RFS86149.1"/>
    <property type="molecule type" value="Genomic_DNA"/>
</dbReference>
<sequence length="88" mass="9304">MYATGENIMKRVMTGALIVGVLGFGGVGGASAAASSQEPAPRQDCRTYSSVTECGQPRLTEKQRACVTTAVQQGMTERRATVECRTFA</sequence>
<accession>A0A372GM20</accession>
<dbReference type="Proteomes" id="UP000262882">
    <property type="component" value="Unassembled WGS sequence"/>
</dbReference>
<proteinExistence type="predicted"/>
<protein>
    <submittedName>
        <fullName evidence="1">Uncharacterized protein</fullName>
    </submittedName>
</protein>
<gene>
    <name evidence="1" type="ORF">D0T12_05875</name>
</gene>
<name>A0A372GM20_9ACTN</name>